<feature type="compositionally biased region" description="Basic and acidic residues" evidence="8">
    <location>
        <begin position="27"/>
        <end position="37"/>
    </location>
</feature>
<keyword evidence="6" id="KW-0067">ATP-binding</keyword>
<dbReference type="PANTHER" id="PTHR18934:SF118">
    <property type="entry name" value="ATP-DEPENDENT RNA HELICASE DHX33"/>
    <property type="match status" value="1"/>
</dbReference>
<dbReference type="Proteomes" id="UP000002258">
    <property type="component" value="Chromosome 5"/>
</dbReference>
<feature type="compositionally biased region" description="Acidic residues" evidence="8">
    <location>
        <begin position="84"/>
        <end position="119"/>
    </location>
</feature>
<feature type="domain" description="Helicase ATP-binding" evidence="9">
    <location>
        <begin position="166"/>
        <end position="329"/>
    </location>
</feature>
<keyword evidence="4" id="KW-0378">Hydrolase</keyword>
<dbReference type="Pfam" id="PF00271">
    <property type="entry name" value="Helicase_C"/>
    <property type="match status" value="1"/>
</dbReference>
<dbReference type="Pfam" id="PF07717">
    <property type="entry name" value="OB_NTP_bind"/>
    <property type="match status" value="1"/>
</dbReference>
<dbReference type="GO" id="GO:0005524">
    <property type="term" value="F:ATP binding"/>
    <property type="evidence" value="ECO:0007669"/>
    <property type="project" value="UniProtKB-KW"/>
</dbReference>
<dbReference type="KEGG" id="pic:PICST_31907"/>
<dbReference type="RefSeq" id="XP_001385054.2">
    <property type="nucleotide sequence ID" value="XM_001385017.1"/>
</dbReference>
<dbReference type="InterPro" id="IPR002464">
    <property type="entry name" value="DNA/RNA_helicase_DEAH_CS"/>
</dbReference>
<dbReference type="InterPro" id="IPR027417">
    <property type="entry name" value="P-loop_NTPase"/>
</dbReference>
<evidence type="ECO:0000256" key="4">
    <source>
        <dbReference type="ARBA" id="ARBA00022801"/>
    </source>
</evidence>
<evidence type="ECO:0000256" key="7">
    <source>
        <dbReference type="ARBA" id="ARBA00047984"/>
    </source>
</evidence>
<accession>A3LUW0</accession>
<dbReference type="InterPro" id="IPR001650">
    <property type="entry name" value="Helicase_C-like"/>
</dbReference>
<dbReference type="GO" id="GO:0016787">
    <property type="term" value="F:hydrolase activity"/>
    <property type="evidence" value="ECO:0007669"/>
    <property type="project" value="UniProtKB-KW"/>
</dbReference>
<dbReference type="CDD" id="cd18791">
    <property type="entry name" value="SF2_C_RHA"/>
    <property type="match status" value="1"/>
</dbReference>
<feature type="compositionally biased region" description="Basic residues" evidence="8">
    <location>
        <begin position="123"/>
        <end position="137"/>
    </location>
</feature>
<evidence type="ECO:0000256" key="6">
    <source>
        <dbReference type="ARBA" id="ARBA00022840"/>
    </source>
</evidence>
<dbReference type="GO" id="GO:0006397">
    <property type="term" value="P:mRNA processing"/>
    <property type="evidence" value="ECO:0007669"/>
    <property type="project" value="UniProtKB-KW"/>
</dbReference>
<evidence type="ECO:0000256" key="8">
    <source>
        <dbReference type="SAM" id="MobiDB-lite"/>
    </source>
</evidence>
<feature type="compositionally biased region" description="Basic and acidic residues" evidence="8">
    <location>
        <begin position="73"/>
        <end position="83"/>
    </location>
</feature>
<proteinExistence type="predicted"/>
<dbReference type="OrthoDB" id="10253254at2759"/>
<evidence type="ECO:0000256" key="3">
    <source>
        <dbReference type="ARBA" id="ARBA00022741"/>
    </source>
</evidence>
<dbReference type="GO" id="GO:0042802">
    <property type="term" value="F:identical protein binding"/>
    <property type="evidence" value="ECO:0007669"/>
    <property type="project" value="EnsemblFungi"/>
</dbReference>
<dbReference type="GO" id="GO:0000462">
    <property type="term" value="P:maturation of SSU-rRNA from tricistronic rRNA transcript (SSU-rRNA, 5.8S rRNA, LSU-rRNA)"/>
    <property type="evidence" value="ECO:0007669"/>
    <property type="project" value="EnsemblFungi"/>
</dbReference>
<dbReference type="InterPro" id="IPR011709">
    <property type="entry name" value="DEAD-box_helicase_OB_fold"/>
</dbReference>
<dbReference type="PROSITE" id="PS51194">
    <property type="entry name" value="HELICASE_CTER"/>
    <property type="match status" value="1"/>
</dbReference>
<name>A3LUW0_PICST</name>
<dbReference type="InterPro" id="IPR007502">
    <property type="entry name" value="Helicase-assoc_dom"/>
</dbReference>
<dbReference type="FunFam" id="3.40.50.300:FF:000615">
    <property type="entry name" value="pre-mRNA-splicing factor ATP-dependent RNA helicase DEAH7"/>
    <property type="match status" value="1"/>
</dbReference>
<dbReference type="Pfam" id="PF00270">
    <property type="entry name" value="DEAD"/>
    <property type="match status" value="1"/>
</dbReference>
<evidence type="ECO:0000313" key="12">
    <source>
        <dbReference type="Proteomes" id="UP000002258"/>
    </source>
</evidence>
<dbReference type="PROSITE" id="PS00690">
    <property type="entry name" value="DEAH_ATP_HELICASE"/>
    <property type="match status" value="1"/>
</dbReference>
<dbReference type="SMART" id="SM00847">
    <property type="entry name" value="HA2"/>
    <property type="match status" value="1"/>
</dbReference>
<dbReference type="Gene3D" id="3.40.50.300">
    <property type="entry name" value="P-loop containing nucleotide triphosphate hydrolases"/>
    <property type="match status" value="2"/>
</dbReference>
<evidence type="ECO:0000259" key="9">
    <source>
        <dbReference type="PROSITE" id="PS51192"/>
    </source>
</evidence>
<keyword evidence="12" id="KW-1185">Reference proteome</keyword>
<dbReference type="FunFam" id="3.40.50.300:FF:000145">
    <property type="entry name" value="probable ATP-dependent RNA helicase DHX40"/>
    <property type="match status" value="1"/>
</dbReference>
<dbReference type="Pfam" id="PF21010">
    <property type="entry name" value="HA2_C"/>
    <property type="match status" value="1"/>
</dbReference>
<dbReference type="EC" id="3.6.4.13" evidence="1"/>
<evidence type="ECO:0000256" key="2">
    <source>
        <dbReference type="ARBA" id="ARBA00022664"/>
    </source>
</evidence>
<evidence type="ECO:0000256" key="1">
    <source>
        <dbReference type="ARBA" id="ARBA00012552"/>
    </source>
</evidence>
<dbReference type="HOGENOM" id="CLU_001832_5_10_1"/>
<protein>
    <recommendedName>
        <fullName evidence="1">RNA helicase</fullName>
        <ecNumber evidence="1">3.6.4.13</ecNumber>
    </recommendedName>
</protein>
<gene>
    <name evidence="11" type="primary">DHR2</name>
    <name evidence="11" type="ORF">PICST_31907</name>
</gene>
<dbReference type="FunCoup" id="A3LUW0">
    <property type="interactions" value="216"/>
</dbReference>
<dbReference type="EMBL" id="CP000499">
    <property type="protein sequence ID" value="ABN67025.2"/>
    <property type="molecule type" value="Genomic_DNA"/>
</dbReference>
<sequence>MQLPYSGDGSAPASKKRKRKRNNKTKTKSDADAHLSQEHAVANENNFQIHSSNKKFKFDTEEKEDVINQKNNDSVEKGNFEHHEEEDEGEEIIEDAPEKEEQVEERIEDEEEDEDDEEENKIKTKNPRKNKDKKKHKKDVELAKKAEQLLEFRKELPVYQHKDEVIDYVTNNQVTVVIGETGSGKSTQIPQFLMPLNSKSIAVTQPRRVAAASLAARVSEEYGCQLGQEVGYQVRFSNITHPQKTKLKYLTDGMLLRELMIDSKLSKYSTIILDEAHERTVLTDLIMGFLKQLIVTKTRRDLKIIVMSATLNAELFSKFFGNAPILFIEGKMFPVSPFYLSDSSEDIVDTMVRSVIQINLAEQEGDILCFLPGQEEIDSCVTVLTQVAPLLPKQAPLLVPMALYAALSPAKQAKIFEKLPARRRKVILATNIAETSITVSGVKYVIDSGLRKVKVWKHQLGLSTLLTTPISQASARQRAGRAGRESAGKVYRLYSEKVFSDSLPKQQESEIMRNDVVMPILTLKKLGIDDLLNWSWLEHPGQDAILSALNTLYSLGALNDSGKITPLGYKMAVLPLQPQLSVVLLTAFEFGVLSAVIDIVSCLSVDNLVLNVGAANGELRDEVNYKRRQYCPLGIRHGDLIGLKEYFNYYQELSAAGNTGELKSWCKDLHLSYKGFKNVLKVRQQLKQYMITTIKQDDSIKREERDEQLKNLEAQLGIVNLNNTNDSDIEDELKKPLDVPAVLKSFLKGYITNTAVGMPDRSYRTFNTGQLISIHPSSNLFGKSNLDAIMYIEYVYTAKGYGRSCSAIELGWIQEVAPHILGASKINVHD</sequence>
<dbReference type="SUPFAM" id="SSF52540">
    <property type="entry name" value="P-loop containing nucleoside triphosphate hydrolases"/>
    <property type="match status" value="1"/>
</dbReference>
<dbReference type="eggNOG" id="KOG0922">
    <property type="taxonomic scope" value="Eukaryota"/>
</dbReference>
<keyword evidence="2" id="KW-0507">mRNA processing</keyword>
<reference evidence="11 12" key="1">
    <citation type="journal article" date="2007" name="Nat. Biotechnol.">
        <title>Genome sequence of the lignocellulose-bioconverting and xylose-fermenting yeast Pichia stipitis.</title>
        <authorList>
            <person name="Jeffries T.W."/>
            <person name="Grigoriev I.V."/>
            <person name="Grimwood J."/>
            <person name="Laplaza J.M."/>
            <person name="Aerts A."/>
            <person name="Salamov A."/>
            <person name="Schmutz J."/>
            <person name="Lindquist E."/>
            <person name="Dehal P."/>
            <person name="Shapiro H."/>
            <person name="Jin Y.S."/>
            <person name="Passoth V."/>
            <person name="Richardson P.M."/>
        </authorList>
    </citation>
    <scope>NUCLEOTIDE SEQUENCE [LARGE SCALE GENOMIC DNA]</scope>
    <source>
        <strain evidence="12">ATCC 58785 / CBS 6054 / NBRC 10063 / NRRL Y-11545</strain>
    </source>
</reference>
<dbReference type="GO" id="GO:0032040">
    <property type="term" value="C:small-subunit processome"/>
    <property type="evidence" value="ECO:0007669"/>
    <property type="project" value="EnsemblFungi"/>
</dbReference>
<dbReference type="InParanoid" id="A3LUW0"/>
<dbReference type="InterPro" id="IPR014001">
    <property type="entry name" value="Helicase_ATP-bd"/>
</dbReference>
<dbReference type="OMA" id="RFANFFA"/>
<dbReference type="SMART" id="SM00490">
    <property type="entry name" value="HELICc"/>
    <property type="match status" value="1"/>
</dbReference>
<comment type="catalytic activity">
    <reaction evidence="7">
        <text>ATP + H2O = ADP + phosphate + H(+)</text>
        <dbReference type="Rhea" id="RHEA:13065"/>
        <dbReference type="ChEBI" id="CHEBI:15377"/>
        <dbReference type="ChEBI" id="CHEBI:15378"/>
        <dbReference type="ChEBI" id="CHEBI:30616"/>
        <dbReference type="ChEBI" id="CHEBI:43474"/>
        <dbReference type="ChEBI" id="CHEBI:456216"/>
        <dbReference type="EC" id="3.6.4.13"/>
    </reaction>
</comment>
<evidence type="ECO:0000259" key="10">
    <source>
        <dbReference type="PROSITE" id="PS51194"/>
    </source>
</evidence>
<keyword evidence="3" id="KW-0547">Nucleotide-binding</keyword>
<dbReference type="PROSITE" id="PS51192">
    <property type="entry name" value="HELICASE_ATP_BIND_1"/>
    <property type="match status" value="1"/>
</dbReference>
<dbReference type="GO" id="GO:0045943">
    <property type="term" value="P:positive regulation of transcription by RNA polymerase I"/>
    <property type="evidence" value="ECO:0007669"/>
    <property type="project" value="TreeGrafter"/>
</dbReference>
<dbReference type="PANTHER" id="PTHR18934">
    <property type="entry name" value="ATP-DEPENDENT RNA HELICASE"/>
    <property type="match status" value="1"/>
</dbReference>
<dbReference type="InterPro" id="IPR048333">
    <property type="entry name" value="HA2_WH"/>
</dbReference>
<dbReference type="SMART" id="SM00487">
    <property type="entry name" value="DEXDc"/>
    <property type="match status" value="1"/>
</dbReference>
<feature type="domain" description="Helicase C-terminal" evidence="10">
    <location>
        <begin position="354"/>
        <end position="524"/>
    </location>
</feature>
<dbReference type="CDD" id="cd17917">
    <property type="entry name" value="DEXHc_RHA-like"/>
    <property type="match status" value="1"/>
</dbReference>
<feature type="region of interest" description="Disordered" evidence="8">
    <location>
        <begin position="1"/>
        <end position="139"/>
    </location>
</feature>
<dbReference type="AlphaFoldDB" id="A3LUW0"/>
<evidence type="ECO:0000313" key="11">
    <source>
        <dbReference type="EMBL" id="ABN67025.2"/>
    </source>
</evidence>
<dbReference type="STRING" id="322104.A3LUW0"/>
<dbReference type="GO" id="GO:0003724">
    <property type="term" value="F:RNA helicase activity"/>
    <property type="evidence" value="ECO:0007669"/>
    <property type="project" value="UniProtKB-EC"/>
</dbReference>
<dbReference type="Pfam" id="PF04408">
    <property type="entry name" value="WHD_HA2"/>
    <property type="match status" value="1"/>
</dbReference>
<keyword evidence="5 11" id="KW-0347">Helicase</keyword>
<dbReference type="GeneID" id="4839693"/>
<dbReference type="InterPro" id="IPR011545">
    <property type="entry name" value="DEAD/DEAH_box_helicase_dom"/>
</dbReference>
<dbReference type="GO" id="GO:0003725">
    <property type="term" value="F:double-stranded RNA binding"/>
    <property type="evidence" value="ECO:0007669"/>
    <property type="project" value="TreeGrafter"/>
</dbReference>
<feature type="compositionally biased region" description="Basic residues" evidence="8">
    <location>
        <begin position="14"/>
        <end position="26"/>
    </location>
</feature>
<organism evidence="11 12">
    <name type="scientific">Scheffersomyces stipitis (strain ATCC 58785 / CBS 6054 / NBRC 10063 / NRRL Y-11545)</name>
    <name type="common">Yeast</name>
    <name type="synonym">Pichia stipitis</name>
    <dbReference type="NCBI Taxonomy" id="322104"/>
    <lineage>
        <taxon>Eukaryota</taxon>
        <taxon>Fungi</taxon>
        <taxon>Dikarya</taxon>
        <taxon>Ascomycota</taxon>
        <taxon>Saccharomycotina</taxon>
        <taxon>Pichiomycetes</taxon>
        <taxon>Debaryomycetaceae</taxon>
        <taxon>Scheffersomyces</taxon>
    </lineage>
</organism>
<evidence type="ECO:0000256" key="5">
    <source>
        <dbReference type="ARBA" id="ARBA00022806"/>
    </source>
</evidence>
<dbReference type="Gene3D" id="1.20.120.1080">
    <property type="match status" value="1"/>
</dbReference>